<evidence type="ECO:0000256" key="1">
    <source>
        <dbReference type="SAM" id="Coils"/>
    </source>
</evidence>
<sequence length="949" mass="108200">MKVLIKLNGRTETVENVSVDDKCLPIVAGLHPYTSSSVQTSPLVQESVLWFKTLAVDAVYIDCDRRLVFWTPTVREAGTTDVVLRRSGTAVSDTANLIPAAAKPLFKDRSIYDLDASLKEMMDKCSEAVRKYFKKTHSAEEFHKILAQILHMYILPRLIEMRLAKSENVITKKAFTIENLKKCLQTLKQNLLDRENLDSERYLQTCKREFLITLLKTVESDIDDLNIELAAEQSKINWARNHPTDNVNLTEVKKRRDSLFHEVSTFIRVREAIKNVISRRNLTKRKVKKTEVINSCFHNIFVEIVRRLEMENRILGQLGNDKVNICATREALVCTLLEMVTNNRNSDRATKFEPEDFADFSVSEGQRGKKSGLWLTFQERVARVLENNSSVAFTLHKDGCRNIISKINLALSEFQLVKRDGFRLPHHRETTNDDRKNSRFYVSLNDVTLTDSEDTPSKSKRREAVLIDRNNEYVLIPNPFQSSGINKTQTLQGLKSESETGNKSGFLKRRVQSTININVSEKTNQGISASDGFNSSLLEPTVRKYSSGSSLTDMPDNENLSLVDEESDRVGTNTIRGDDDTLQSPRHVMTEQLALGSLMKTVENLKVQIQSHFKEVIKQLDRELRTVDLNEVSGQEHKELLWKSYERFFCEEVCTRLMDLYITGLTFGVHKAYATLRKTSLQEIMEDDKLLDLFFGGKEVHGRSVSIPVPSLNYSEDKVSLAKTLSSLSLDVRCCDVKELYTLANADGDDLCRRFNLDNIEYDDEDVKTSSSGSLRSAELSDDEGTYDSPSTSTQSATSVVSVDEQRYNTDKLKILSSPENITEIMEPVMSPFRKFITKCFNASCFLDKLRYITKAIENLNSDISQMISPDFKSACDDIISMLVLALYSLPEEMFINLYINLRLLMDVLPDFLSGTLWEYNLVTLCASYDYLFTREVCQRVIRQYPGSF</sequence>
<feature type="coiled-coil region" evidence="1">
    <location>
        <begin position="177"/>
        <end position="235"/>
    </location>
</feature>
<keyword evidence="1" id="KW-0175">Coiled coil</keyword>
<feature type="region of interest" description="Disordered" evidence="2">
    <location>
        <begin position="563"/>
        <end position="582"/>
    </location>
</feature>
<evidence type="ECO:0000313" key="4">
    <source>
        <dbReference type="Proteomes" id="UP000678393"/>
    </source>
</evidence>
<dbReference type="EMBL" id="CAJHNH020000410">
    <property type="protein sequence ID" value="CAG5117464.1"/>
    <property type="molecule type" value="Genomic_DNA"/>
</dbReference>
<gene>
    <name evidence="3" type="ORF">CUNI_LOCUS3022</name>
</gene>
<feature type="region of interest" description="Disordered" evidence="2">
    <location>
        <begin position="765"/>
        <end position="802"/>
    </location>
</feature>
<dbReference type="Proteomes" id="UP000678393">
    <property type="component" value="Unassembled WGS sequence"/>
</dbReference>
<keyword evidence="4" id="KW-1185">Reference proteome</keyword>
<accession>A0A8S3YL22</accession>
<evidence type="ECO:0000313" key="3">
    <source>
        <dbReference type="EMBL" id="CAG5117464.1"/>
    </source>
</evidence>
<dbReference type="AlphaFoldDB" id="A0A8S3YL22"/>
<feature type="compositionally biased region" description="Low complexity" evidence="2">
    <location>
        <begin position="789"/>
        <end position="802"/>
    </location>
</feature>
<proteinExistence type="predicted"/>
<evidence type="ECO:0000256" key="2">
    <source>
        <dbReference type="SAM" id="MobiDB-lite"/>
    </source>
</evidence>
<reference evidence="3" key="1">
    <citation type="submission" date="2021-04" db="EMBL/GenBank/DDBJ databases">
        <authorList>
            <consortium name="Molecular Ecology Group"/>
        </authorList>
    </citation>
    <scope>NUCLEOTIDE SEQUENCE</scope>
</reference>
<dbReference type="OrthoDB" id="10028873at2759"/>
<organism evidence="3 4">
    <name type="scientific">Candidula unifasciata</name>
    <dbReference type="NCBI Taxonomy" id="100452"/>
    <lineage>
        <taxon>Eukaryota</taxon>
        <taxon>Metazoa</taxon>
        <taxon>Spiralia</taxon>
        <taxon>Lophotrochozoa</taxon>
        <taxon>Mollusca</taxon>
        <taxon>Gastropoda</taxon>
        <taxon>Heterobranchia</taxon>
        <taxon>Euthyneura</taxon>
        <taxon>Panpulmonata</taxon>
        <taxon>Eupulmonata</taxon>
        <taxon>Stylommatophora</taxon>
        <taxon>Helicina</taxon>
        <taxon>Helicoidea</taxon>
        <taxon>Geomitridae</taxon>
        <taxon>Candidula</taxon>
    </lineage>
</organism>
<protein>
    <recommendedName>
        <fullName evidence="5">VPS9 domain-containing protein</fullName>
    </recommendedName>
</protein>
<evidence type="ECO:0008006" key="5">
    <source>
        <dbReference type="Google" id="ProtNLM"/>
    </source>
</evidence>
<name>A0A8S3YL22_9EUPU</name>
<comment type="caution">
    <text evidence="3">The sequence shown here is derived from an EMBL/GenBank/DDBJ whole genome shotgun (WGS) entry which is preliminary data.</text>
</comment>